<dbReference type="PANTHER" id="PTHR36985">
    <property type="entry name" value="TRANSLOCATION AND ASSEMBLY MODULE SUBUNIT TAMB"/>
    <property type="match status" value="1"/>
</dbReference>
<name>A0A0D7F874_RHOPL</name>
<evidence type="ECO:0000256" key="4">
    <source>
        <dbReference type="ARBA" id="ARBA00023136"/>
    </source>
</evidence>
<evidence type="ECO:0000313" key="7">
    <source>
        <dbReference type="Proteomes" id="UP000032515"/>
    </source>
</evidence>
<accession>A0A0D7F874</accession>
<evidence type="ECO:0000313" key="6">
    <source>
        <dbReference type="EMBL" id="KIZ47917.1"/>
    </source>
</evidence>
<dbReference type="Pfam" id="PF04357">
    <property type="entry name" value="TamB"/>
    <property type="match status" value="1"/>
</dbReference>
<dbReference type="EMBL" id="JXXE01000032">
    <property type="protein sequence ID" value="KIZ47917.1"/>
    <property type="molecule type" value="Genomic_DNA"/>
</dbReference>
<keyword evidence="3" id="KW-1133">Transmembrane helix</keyword>
<gene>
    <name evidence="6" type="ORF">OO17_01670</name>
</gene>
<dbReference type="PANTHER" id="PTHR36985:SF1">
    <property type="entry name" value="TRANSLOCATION AND ASSEMBLY MODULE SUBUNIT TAMB"/>
    <property type="match status" value="1"/>
</dbReference>
<dbReference type="PATRIC" id="fig|1076.23.peg.3832"/>
<keyword evidence="2" id="KW-0812">Transmembrane</keyword>
<reference evidence="6 7" key="1">
    <citation type="submission" date="2014-11" db="EMBL/GenBank/DDBJ databases">
        <title>Genomics and ecophysiology of heterotrophic nitrogen fixing bacteria isolated from estuarine surface water.</title>
        <authorList>
            <person name="Bentzon-Tilia M."/>
            <person name="Severin I."/>
            <person name="Hansen L.H."/>
            <person name="Riemann L."/>
        </authorList>
    </citation>
    <scope>NUCLEOTIDE SEQUENCE [LARGE SCALE GENOMIC DNA]</scope>
    <source>
        <strain evidence="6 7">BAL398</strain>
    </source>
</reference>
<organism evidence="6 7">
    <name type="scientific">Rhodopseudomonas palustris</name>
    <dbReference type="NCBI Taxonomy" id="1076"/>
    <lineage>
        <taxon>Bacteria</taxon>
        <taxon>Pseudomonadati</taxon>
        <taxon>Pseudomonadota</taxon>
        <taxon>Alphaproteobacteria</taxon>
        <taxon>Hyphomicrobiales</taxon>
        <taxon>Nitrobacteraceae</taxon>
        <taxon>Rhodopseudomonas</taxon>
    </lineage>
</organism>
<comment type="subcellular location">
    <subcellularLocation>
        <location evidence="1">Membrane</location>
        <topology evidence="1">Single-pass membrane protein</topology>
    </subcellularLocation>
</comment>
<dbReference type="GO" id="GO:0009306">
    <property type="term" value="P:protein secretion"/>
    <property type="evidence" value="ECO:0007669"/>
    <property type="project" value="InterPro"/>
</dbReference>
<comment type="caution">
    <text evidence="6">The sequence shown here is derived from an EMBL/GenBank/DDBJ whole genome shotgun (WGS) entry which is preliminary data.</text>
</comment>
<dbReference type="Proteomes" id="UP000032515">
    <property type="component" value="Unassembled WGS sequence"/>
</dbReference>
<evidence type="ECO:0000256" key="3">
    <source>
        <dbReference type="ARBA" id="ARBA00022989"/>
    </source>
</evidence>
<evidence type="ECO:0000259" key="5">
    <source>
        <dbReference type="Pfam" id="PF04357"/>
    </source>
</evidence>
<sequence>MVYGFVATVLLAAIAFGSTMVSYGASDEKGILAATISRVLTTPTSSVSIGEVEGALSSNATVRDIAIADRDGVWLKLDQVHLVWRRTALLLGRIEIDSLEVGTLQILRRPVPSEDVVASDEPILPTLPVKLVVKNFNLQTLDLGEPVAGVAAKLSATGNVTLGNPSEGLAVNFDAKRIDADGTFTLRLSLVPETSKLDIALKLDEPAGGLVAHAINLPGDAPIVGTVKGAGTLDDFAARLDFDAGDGIQANGSARLLRRGDGRDLALDLAAKIAGMLPAPAAPVFAGTTRLTGNMTFADSSAVDISALSLVSSAARLDIRGQLSSDQIADLTISARAMPNDGQQTSLDRAAIKTLTFDATVKGALAGPRVDASLALEDGRIDGYRLGSLRAAFHATPSGGLTDEATSVPFQASASASGLAFADPAMTRAIGPTLSATFEGVTKGGVAEIANSEIRTETARATFVGTAGSAQLRGRLSLQAPDLARFERLLDTRLRGRLDLTADFDGTPKTGAIGAQLDGKVQRFASGIAAIDGLLGTDPTLSGYAGTIAKGGYRFRDFKLSSAHAVARIDGAADPAQAAIKASVEIDNLASADKRLSGALSSAATISGTLARPNLSALVGIDRGTALGRPLRDIKLRIEATDLLQAPSGRASLGGMIDGKPARGQVQAARGADLGWRLDGIDLRIGSATAVGQAALTADRLASGQLHLDIPSLDDLAPLLLTPMSGQLVSDLALSAADGRQDGRFTVRGTDLKFGASRVDRIDGDIAVSDLHLHPVVDGTISIGKAVVGGEVLSKLRLTAKGATDASDIAITAQGRGIALEARGRLLATQALQFDLASFSARRGAHRIGLQRPSSLRWSDGDLRISDLALSLDRGRLALDGRFGTSLDVTLRADKVPLAIADMVAPELGLVGSLDASARLTGTTARPTGPWTMRIAGVAAAQTRQFGLPPATIVARGQLADGKTTIDASVAASGAGTLKVQGVVPIDGGAMDLTVRGNGNAKIANSAIGATGLAVGGDVAVDLRVRGTPSEPDIAGTATLARGSFSDLDTGIKLTDINGRLSAKDKTITIVKLTAHTPKGGVVSGSGTVRLDADAGFPGKLQLSGKRASLTKEDLVSAVADFEMRLSGPLARDPNISGRVDVVSLDVTIPESLPMTVRPIAGTRHVNAPPAVKRRLAAKAKARRDSHKAVPFDAALDLTISAPNRIFVRGRGVDAELGGQLRVGGRLSQPTTFGAFELRRGRFSIAGNQLDFTRGRLTFEGDLTPQLDFAADTRQSDITAHILITGSAASPQFAFSSDSGLPQDEVLSRILFSKASGSLSPIQALQLAQAAAQFAGAGGPDVFDRIRRSLGVDSLNISQSQNGDPTVGVSRAINNRLSVGVKGGARPEDNGVSLDFDLTRRLRLQGEVNSKGGIGAGVGAEWEY</sequence>
<dbReference type="GO" id="GO:0005886">
    <property type="term" value="C:plasma membrane"/>
    <property type="evidence" value="ECO:0007669"/>
    <property type="project" value="InterPro"/>
</dbReference>
<evidence type="ECO:0000256" key="2">
    <source>
        <dbReference type="ARBA" id="ARBA00022692"/>
    </source>
</evidence>
<proteinExistence type="predicted"/>
<feature type="domain" description="Translocation and assembly module TamB C-terminal" evidence="5">
    <location>
        <begin position="1073"/>
        <end position="1413"/>
    </location>
</feature>
<keyword evidence="4" id="KW-0472">Membrane</keyword>
<evidence type="ECO:0000256" key="1">
    <source>
        <dbReference type="ARBA" id="ARBA00004167"/>
    </source>
</evidence>
<dbReference type="InterPro" id="IPR007452">
    <property type="entry name" value="TamB_C"/>
</dbReference>
<protein>
    <recommendedName>
        <fullName evidence="5">Translocation and assembly module TamB C-terminal domain-containing protein</fullName>
    </recommendedName>
</protein>